<dbReference type="CDD" id="cd00170">
    <property type="entry name" value="SEC14"/>
    <property type="match status" value="1"/>
</dbReference>
<dbReference type="Proteomes" id="UP000184356">
    <property type="component" value="Unassembled WGS sequence"/>
</dbReference>
<dbReference type="InterPro" id="IPR036865">
    <property type="entry name" value="CRAL-TRIO_dom_sf"/>
</dbReference>
<dbReference type="STRING" id="1036612.A0A1L9T669"/>
<dbReference type="SMART" id="SM01100">
    <property type="entry name" value="CRAL_TRIO_N"/>
    <property type="match status" value="1"/>
</dbReference>
<dbReference type="AlphaFoldDB" id="A0A1L9T669"/>
<name>A0A1L9T669_9EURO</name>
<keyword evidence="4" id="KW-1185">Reference proteome</keyword>
<dbReference type="Pfam" id="PF03765">
    <property type="entry name" value="CRAL_TRIO_N"/>
    <property type="match status" value="1"/>
</dbReference>
<evidence type="ECO:0000259" key="2">
    <source>
        <dbReference type="PROSITE" id="PS50191"/>
    </source>
</evidence>
<dbReference type="InterPro" id="IPR036273">
    <property type="entry name" value="CRAL/TRIO_N_dom_sf"/>
</dbReference>
<dbReference type="PROSITE" id="PS50191">
    <property type="entry name" value="CRAL_TRIO"/>
    <property type="match status" value="1"/>
</dbReference>
<feature type="compositionally biased region" description="Low complexity" evidence="1">
    <location>
        <begin position="407"/>
        <end position="421"/>
    </location>
</feature>
<dbReference type="SUPFAM" id="SSF52087">
    <property type="entry name" value="CRAL/TRIO domain"/>
    <property type="match status" value="1"/>
</dbReference>
<dbReference type="PANTHER" id="PTHR46590:SF2">
    <property type="entry name" value="CRAL_TRIO DOMAIN PROTEIN (AFU_ORTHOLOGUE AFUA_4G13930)-RELATED"/>
    <property type="match status" value="1"/>
</dbReference>
<evidence type="ECO:0000313" key="3">
    <source>
        <dbReference type="EMBL" id="OJJ54950.1"/>
    </source>
</evidence>
<protein>
    <recommendedName>
        <fullName evidence="2">CRAL-TRIO domain-containing protein</fullName>
    </recommendedName>
</protein>
<dbReference type="Gene3D" id="3.40.525.10">
    <property type="entry name" value="CRAL-TRIO lipid binding domain"/>
    <property type="match status" value="1"/>
</dbReference>
<dbReference type="InterPro" id="IPR052432">
    <property type="entry name" value="PITP/CRAL-TRIO"/>
</dbReference>
<dbReference type="GeneID" id="63761351"/>
<dbReference type="RefSeq" id="XP_040698756.1">
    <property type="nucleotide sequence ID" value="XM_040845278.1"/>
</dbReference>
<dbReference type="InterPro" id="IPR001251">
    <property type="entry name" value="CRAL-TRIO_dom"/>
</dbReference>
<dbReference type="SUPFAM" id="SSF46938">
    <property type="entry name" value="CRAL/TRIO N-terminal domain"/>
    <property type="match status" value="1"/>
</dbReference>
<dbReference type="VEuPathDB" id="FungiDB:ASPSYDRAFT_34771"/>
<sequence>MTDPTSIPAGFWGNLSPLQESRLQQLWTLLLHLAEASSLGALEQLVRRNSLEPVRSSVSSLSSRSQPSSRRSSLFSRAEGTIVRRGSRASVSVHHSRLLQAFRDVGLSATQVRNVGRFLAVMSPEDIRFGVLTAAKHEHPDVYLLRFLRVSKWDVNQALLHLLNATAWRLKEMRVDNVLLPRGELYAAQNEKDVSNRYAADDATGFLKQLRIGKGFVHGLDRMNRPIAVVRIRFHRPGEQSQEALNQFITHVVESARLLIKPPIETATVLFDMTGFSLANMEYAPVKFIIRCFETYYPECLGVLLIHNAPRVFGGVWKIIKPWIDPRLVERIHFTYTVQDLEEYIDRDQIISELGGNEDWEYEYLEPEADENHAMKDYATRDTLLAERQSIGEEFLSATSRWIEASRAGSPSSRSSSSSSPTDLEEAIAHREEVIEQIRLNYWDLDPYVRARNNLDRTGVIQEGGVIDMYPAPKQQPLPVPVQIRTAKVLQVEHVRRAQVKIVNV</sequence>
<dbReference type="PANTHER" id="PTHR46590">
    <property type="entry name" value="PHOSPHATIDYLINOSITOL TRANSFER PROTEIN CSR1-RELATED"/>
    <property type="match status" value="1"/>
</dbReference>
<feature type="domain" description="CRAL-TRIO" evidence="2">
    <location>
        <begin position="217"/>
        <end position="362"/>
    </location>
</feature>
<gene>
    <name evidence="3" type="ORF">ASPSYDRAFT_34771</name>
</gene>
<evidence type="ECO:0000256" key="1">
    <source>
        <dbReference type="SAM" id="MobiDB-lite"/>
    </source>
</evidence>
<reference evidence="4" key="1">
    <citation type="journal article" date="2017" name="Genome Biol.">
        <title>Comparative genomics reveals high biological diversity and specific adaptations in the industrially and medically important fungal genus Aspergillus.</title>
        <authorList>
            <person name="de Vries R.P."/>
            <person name="Riley R."/>
            <person name="Wiebenga A."/>
            <person name="Aguilar-Osorio G."/>
            <person name="Amillis S."/>
            <person name="Uchima C.A."/>
            <person name="Anderluh G."/>
            <person name="Asadollahi M."/>
            <person name="Askin M."/>
            <person name="Barry K."/>
            <person name="Battaglia E."/>
            <person name="Bayram O."/>
            <person name="Benocci T."/>
            <person name="Braus-Stromeyer S.A."/>
            <person name="Caldana C."/>
            <person name="Canovas D."/>
            <person name="Cerqueira G.C."/>
            <person name="Chen F."/>
            <person name="Chen W."/>
            <person name="Choi C."/>
            <person name="Clum A."/>
            <person name="Dos Santos R.A."/>
            <person name="Damasio A.R."/>
            <person name="Diallinas G."/>
            <person name="Emri T."/>
            <person name="Fekete E."/>
            <person name="Flipphi M."/>
            <person name="Freyberg S."/>
            <person name="Gallo A."/>
            <person name="Gournas C."/>
            <person name="Habgood R."/>
            <person name="Hainaut M."/>
            <person name="Harispe M.L."/>
            <person name="Henrissat B."/>
            <person name="Hilden K.S."/>
            <person name="Hope R."/>
            <person name="Hossain A."/>
            <person name="Karabika E."/>
            <person name="Karaffa L."/>
            <person name="Karanyi Z."/>
            <person name="Krasevec N."/>
            <person name="Kuo A."/>
            <person name="Kusch H."/>
            <person name="LaButti K."/>
            <person name="Lagendijk E.L."/>
            <person name="Lapidus A."/>
            <person name="Levasseur A."/>
            <person name="Lindquist E."/>
            <person name="Lipzen A."/>
            <person name="Logrieco A.F."/>
            <person name="MacCabe A."/>
            <person name="Maekelae M.R."/>
            <person name="Malavazi I."/>
            <person name="Melin P."/>
            <person name="Meyer V."/>
            <person name="Mielnichuk N."/>
            <person name="Miskei M."/>
            <person name="Molnar A.P."/>
            <person name="Mule G."/>
            <person name="Ngan C.Y."/>
            <person name="Orejas M."/>
            <person name="Orosz E."/>
            <person name="Ouedraogo J.P."/>
            <person name="Overkamp K.M."/>
            <person name="Park H.-S."/>
            <person name="Perrone G."/>
            <person name="Piumi F."/>
            <person name="Punt P.J."/>
            <person name="Ram A.F."/>
            <person name="Ramon A."/>
            <person name="Rauscher S."/>
            <person name="Record E."/>
            <person name="Riano-Pachon D.M."/>
            <person name="Robert V."/>
            <person name="Roehrig J."/>
            <person name="Ruller R."/>
            <person name="Salamov A."/>
            <person name="Salih N.S."/>
            <person name="Samson R.A."/>
            <person name="Sandor E."/>
            <person name="Sanguinetti M."/>
            <person name="Schuetze T."/>
            <person name="Sepcic K."/>
            <person name="Shelest E."/>
            <person name="Sherlock G."/>
            <person name="Sophianopoulou V."/>
            <person name="Squina F.M."/>
            <person name="Sun H."/>
            <person name="Susca A."/>
            <person name="Todd R.B."/>
            <person name="Tsang A."/>
            <person name="Unkles S.E."/>
            <person name="van de Wiele N."/>
            <person name="van Rossen-Uffink D."/>
            <person name="Oliveira J.V."/>
            <person name="Vesth T.C."/>
            <person name="Visser J."/>
            <person name="Yu J.-H."/>
            <person name="Zhou M."/>
            <person name="Andersen M.R."/>
            <person name="Archer D.B."/>
            <person name="Baker S.E."/>
            <person name="Benoit I."/>
            <person name="Brakhage A.A."/>
            <person name="Braus G.H."/>
            <person name="Fischer R."/>
            <person name="Frisvad J.C."/>
            <person name="Goldman G.H."/>
            <person name="Houbraken J."/>
            <person name="Oakley B."/>
            <person name="Pocsi I."/>
            <person name="Scazzocchio C."/>
            <person name="Seiboth B."/>
            <person name="vanKuyk P.A."/>
            <person name="Wortman J."/>
            <person name="Dyer P.S."/>
            <person name="Grigoriev I.V."/>
        </authorList>
    </citation>
    <scope>NUCLEOTIDE SEQUENCE [LARGE SCALE GENOMIC DNA]</scope>
    <source>
        <strain evidence="4">CBS 593.65</strain>
    </source>
</reference>
<dbReference type="OrthoDB" id="43460at2759"/>
<dbReference type="SMART" id="SM00516">
    <property type="entry name" value="SEC14"/>
    <property type="match status" value="1"/>
</dbReference>
<dbReference type="Pfam" id="PF00650">
    <property type="entry name" value="CRAL_TRIO"/>
    <property type="match status" value="1"/>
</dbReference>
<feature type="region of interest" description="Disordered" evidence="1">
    <location>
        <begin position="407"/>
        <end position="426"/>
    </location>
</feature>
<proteinExistence type="predicted"/>
<accession>A0A1L9T669</accession>
<organism evidence="3 4">
    <name type="scientific">Aspergillus sydowii CBS 593.65</name>
    <dbReference type="NCBI Taxonomy" id="1036612"/>
    <lineage>
        <taxon>Eukaryota</taxon>
        <taxon>Fungi</taxon>
        <taxon>Dikarya</taxon>
        <taxon>Ascomycota</taxon>
        <taxon>Pezizomycotina</taxon>
        <taxon>Eurotiomycetes</taxon>
        <taxon>Eurotiomycetidae</taxon>
        <taxon>Eurotiales</taxon>
        <taxon>Aspergillaceae</taxon>
        <taxon>Aspergillus</taxon>
        <taxon>Aspergillus subgen. Nidulantes</taxon>
    </lineage>
</organism>
<evidence type="ECO:0000313" key="4">
    <source>
        <dbReference type="Proteomes" id="UP000184356"/>
    </source>
</evidence>
<dbReference type="InterPro" id="IPR011074">
    <property type="entry name" value="CRAL/TRIO_N_dom"/>
</dbReference>
<dbReference type="EMBL" id="KV878593">
    <property type="protein sequence ID" value="OJJ54950.1"/>
    <property type="molecule type" value="Genomic_DNA"/>
</dbReference>